<proteinExistence type="predicted"/>
<dbReference type="AlphaFoldDB" id="A0A3N1UUI2"/>
<accession>A0A3N1UUI2</accession>
<dbReference type="EMBL" id="RJVA01000014">
    <property type="protein sequence ID" value="ROQ90776.1"/>
    <property type="molecule type" value="Genomic_DNA"/>
</dbReference>
<evidence type="ECO:0008006" key="3">
    <source>
        <dbReference type="Google" id="ProtNLM"/>
    </source>
</evidence>
<reference evidence="1 2" key="1">
    <citation type="submission" date="2018-11" db="EMBL/GenBank/DDBJ databases">
        <title>Genomic Encyclopedia of Type Strains, Phase IV (KMG-IV): sequencing the most valuable type-strain genomes for metagenomic binning, comparative biology and taxonomic classification.</title>
        <authorList>
            <person name="Goeker M."/>
        </authorList>
    </citation>
    <scope>NUCLEOTIDE SEQUENCE [LARGE SCALE GENOMIC DNA]</scope>
    <source>
        <strain evidence="1 2">DSM 22027</strain>
    </source>
</reference>
<dbReference type="RefSeq" id="WP_123291121.1">
    <property type="nucleotide sequence ID" value="NZ_RJVA01000014.1"/>
</dbReference>
<keyword evidence="2" id="KW-1185">Reference proteome</keyword>
<dbReference type="Proteomes" id="UP000276223">
    <property type="component" value="Unassembled WGS sequence"/>
</dbReference>
<dbReference type="OrthoDB" id="5459800at2"/>
<protein>
    <recommendedName>
        <fullName evidence="3">Sulfotransferase domain-containing protein</fullName>
    </recommendedName>
</protein>
<sequence>MQILIHIGTHKTATTFIQNILWLEREALYHFGILYPEAGYFNGAHHKLGDSLINDMDCNVMKKVVNPIFNTIADIPWWQEFVQELHEKRPAKVLISSEEFEWYSRPSDLAKFLASALPGYQIKIAVCLRPQEEYVESLYQEFVRYFKVRETRSLQAALGDMRFADYDILLERWAAAFGWRSLKVTRFDDLKASGLIAGYVDFLELPVSLIPLFEKKQKQAVDVTKKSLPAVCIEFLRLCNMIPLPPNRHNRIVKALYDVSESLVKKYGPNCKRILSPKARLEIRTRFYESNERVRSRFFPKEESLFPRQDEAPLTSTASMQDLIPLLVRQGLI</sequence>
<dbReference type="SUPFAM" id="SSF52540">
    <property type="entry name" value="P-loop containing nucleoside triphosphate hydrolases"/>
    <property type="match status" value="1"/>
</dbReference>
<comment type="caution">
    <text evidence="1">The sequence shown here is derived from an EMBL/GenBank/DDBJ whole genome shotgun (WGS) entry which is preliminary data.</text>
</comment>
<name>A0A3N1UUI2_9BACT</name>
<evidence type="ECO:0000313" key="1">
    <source>
        <dbReference type="EMBL" id="ROQ90776.1"/>
    </source>
</evidence>
<evidence type="ECO:0000313" key="2">
    <source>
        <dbReference type="Proteomes" id="UP000276223"/>
    </source>
</evidence>
<dbReference type="Gene3D" id="3.40.50.300">
    <property type="entry name" value="P-loop containing nucleotide triphosphate hydrolases"/>
    <property type="match status" value="1"/>
</dbReference>
<gene>
    <name evidence="1" type="ORF">EDC27_2669</name>
</gene>
<dbReference type="InterPro" id="IPR027417">
    <property type="entry name" value="P-loop_NTPase"/>
</dbReference>
<organism evidence="1 2">
    <name type="scientific">Desulfosoma caldarium</name>
    <dbReference type="NCBI Taxonomy" id="610254"/>
    <lineage>
        <taxon>Bacteria</taxon>
        <taxon>Pseudomonadati</taxon>
        <taxon>Thermodesulfobacteriota</taxon>
        <taxon>Syntrophobacteria</taxon>
        <taxon>Syntrophobacterales</taxon>
        <taxon>Syntrophobacteraceae</taxon>
        <taxon>Desulfosoma</taxon>
    </lineage>
</organism>